<feature type="domain" description="Metalloenzyme" evidence="6">
    <location>
        <begin position="3"/>
        <end position="353"/>
    </location>
</feature>
<dbReference type="STRING" id="207559.Dde_2732"/>
<dbReference type="InterPro" id="IPR017850">
    <property type="entry name" value="Alkaline_phosphatase_core_sf"/>
</dbReference>
<dbReference type="Gene3D" id="3.40.720.10">
    <property type="entry name" value="Alkaline Phosphatase, subunit A"/>
    <property type="match status" value="2"/>
</dbReference>
<dbReference type="CDD" id="cd16011">
    <property type="entry name" value="iPGM_like"/>
    <property type="match status" value="1"/>
</dbReference>
<reference evidence="7 8" key="1">
    <citation type="journal article" date="2011" name="J. Bacteriol.">
        <title>Complete genome sequence and updated annotation of Desulfovibrio alaskensis G20.</title>
        <authorList>
            <person name="Hauser L.J."/>
            <person name="Land M.L."/>
            <person name="Brown S.D."/>
            <person name="Larimer F."/>
            <person name="Keller K.L."/>
            <person name="Rapp-Giles B.J."/>
            <person name="Price M.N."/>
            <person name="Lin M."/>
            <person name="Bruce D.C."/>
            <person name="Detter J.C."/>
            <person name="Tapia R."/>
            <person name="Han C.S."/>
            <person name="Goodwin L.A."/>
            <person name="Cheng J.F."/>
            <person name="Pitluck S."/>
            <person name="Copeland A."/>
            <person name="Lucas S."/>
            <person name="Nolan M."/>
            <person name="Lapidus A.L."/>
            <person name="Palumbo A.V."/>
            <person name="Wall J.D."/>
        </authorList>
    </citation>
    <scope>NUCLEOTIDE SEQUENCE [LARGE SCALE GENOMIC DNA]</scope>
    <source>
        <strain evidence="8">ATCC BAA 1058 / DSM 17464 / G20</strain>
    </source>
</reference>
<proteinExistence type="inferred from homology"/>
<comment type="pathway">
    <text evidence="3">Carbohydrate degradation.</text>
</comment>
<dbReference type="InterPro" id="IPR042253">
    <property type="entry name" value="Pglycerate_mutase_ApgM_sf"/>
</dbReference>
<dbReference type="Pfam" id="PF10143">
    <property type="entry name" value="PhosphMutase"/>
    <property type="match status" value="1"/>
</dbReference>
<evidence type="ECO:0000256" key="2">
    <source>
        <dbReference type="ARBA" id="ARBA00002315"/>
    </source>
</evidence>
<dbReference type="Pfam" id="PF01676">
    <property type="entry name" value="Metalloenzyme"/>
    <property type="match status" value="1"/>
</dbReference>
<keyword evidence="7" id="KW-0413">Isomerase</keyword>
<dbReference type="InterPro" id="IPR006124">
    <property type="entry name" value="Metalloenzyme"/>
</dbReference>
<keyword evidence="5" id="KW-0324">Glycolysis</keyword>
<dbReference type="PIRSF" id="PIRSF006392">
    <property type="entry name" value="IPGAM_arch"/>
    <property type="match status" value="1"/>
</dbReference>
<evidence type="ECO:0000256" key="1">
    <source>
        <dbReference type="ARBA" id="ARBA00000370"/>
    </source>
</evidence>
<dbReference type="GO" id="GO:0046872">
    <property type="term" value="F:metal ion binding"/>
    <property type="evidence" value="ECO:0007669"/>
    <property type="project" value="InterPro"/>
</dbReference>
<comment type="catalytic activity">
    <reaction evidence="1">
        <text>(2R)-2-phosphoglycerate = (2R)-3-phosphoglycerate</text>
        <dbReference type="Rhea" id="RHEA:15901"/>
        <dbReference type="ChEBI" id="CHEBI:58272"/>
        <dbReference type="ChEBI" id="CHEBI:58289"/>
        <dbReference type="EC" id="5.4.2.12"/>
    </reaction>
</comment>
<dbReference type="KEGG" id="dde:Dde_2732"/>
<protein>
    <submittedName>
        <fullName evidence="7">Phosphoglycerate mutase</fullName>
        <ecNumber evidence="7">5.4.2.-</ecNumber>
    </submittedName>
</protein>
<evidence type="ECO:0000259" key="6">
    <source>
        <dbReference type="Pfam" id="PF01676"/>
    </source>
</evidence>
<dbReference type="GO" id="GO:0004619">
    <property type="term" value="F:phosphoglycerate mutase activity"/>
    <property type="evidence" value="ECO:0007669"/>
    <property type="project" value="UniProtKB-EC"/>
</dbReference>
<dbReference type="PANTHER" id="PTHR31209:SF0">
    <property type="entry name" value="METALLOENZYME DOMAIN-CONTAINING PROTEIN"/>
    <property type="match status" value="1"/>
</dbReference>
<evidence type="ECO:0000256" key="5">
    <source>
        <dbReference type="ARBA" id="ARBA00023152"/>
    </source>
</evidence>
<evidence type="ECO:0000256" key="3">
    <source>
        <dbReference type="ARBA" id="ARBA00004921"/>
    </source>
</evidence>
<organism evidence="7 8">
    <name type="scientific">Oleidesulfovibrio alaskensis (strain ATCC BAA-1058 / DSM 17464 / G20)</name>
    <name type="common">Desulfovibrio alaskensis</name>
    <dbReference type="NCBI Taxonomy" id="207559"/>
    <lineage>
        <taxon>Bacteria</taxon>
        <taxon>Pseudomonadati</taxon>
        <taxon>Thermodesulfobacteriota</taxon>
        <taxon>Desulfovibrionia</taxon>
        <taxon>Desulfovibrionales</taxon>
        <taxon>Desulfovibrionaceae</taxon>
        <taxon>Oleidesulfovibrio</taxon>
    </lineage>
</organism>
<dbReference type="eggNOG" id="COG3635">
    <property type="taxonomic scope" value="Bacteria"/>
</dbReference>
<dbReference type="RefSeq" id="WP_011368553.1">
    <property type="nucleotide sequence ID" value="NC_007519.1"/>
</dbReference>
<dbReference type="Proteomes" id="UP000002710">
    <property type="component" value="Chromosome"/>
</dbReference>
<comment type="function">
    <text evidence="2">Catalyzes the interconversion of 2-phosphoglycerate and 3-phosphoglycerate.</text>
</comment>
<dbReference type="AlphaFoldDB" id="Q30XR8"/>
<name>Q30XR8_OLEA2</name>
<accession>Q30XR8</accession>
<evidence type="ECO:0000313" key="8">
    <source>
        <dbReference type="Proteomes" id="UP000002710"/>
    </source>
</evidence>
<dbReference type="GO" id="GO:0006096">
    <property type="term" value="P:glycolytic process"/>
    <property type="evidence" value="ECO:0007669"/>
    <property type="project" value="UniProtKB-KW"/>
</dbReference>
<dbReference type="HOGENOM" id="CLU_034906_2_0_7"/>
<sequence length="392" mass="41759">MRPLIVAVADGMGDLPCPASGGTPLETAATPTLDQMARHAVTGLCRTIPPRTIAGTETGLPALAGYDPQQFRLPRGPLEAMGAGISPAPDTAVWRLNIVSLDPADRVEDFTAGNLDDESAARLLHAAAHLAHPSLACITGSSFRHLLLQHHARRNTAAPDIPLPHESQGAHRRILLDALQTVPTLHRLVTGSLALPQARRQNGGRLMLWPWGQGHRPHLPSFAALHGRRAAMVAGIPLALGLAQAAGMTVARNAAFTGDIHTDYAAKSREALALLKDHDTVFIHLEATDLYGHNRDAAGKRDALTRFDTQILRPLYRAYPQAVFLVTCDHLTPVTTGRHHAGPVPFLVYDAALPAMPPRHFCEATAARSGLCLPCGPSLLGLALEHACSPSV</sequence>
<dbReference type="EC" id="5.4.2.-" evidence="7"/>
<gene>
    <name evidence="7" type="ordered locus">Dde_2732</name>
</gene>
<dbReference type="InterPro" id="IPR004456">
    <property type="entry name" value="Pglycerate_mutase_ApgM"/>
</dbReference>
<dbReference type="PANTHER" id="PTHR31209">
    <property type="entry name" value="COFACTOR-INDEPENDENT PHOSPHOGLYCERATE MUTASE"/>
    <property type="match status" value="1"/>
</dbReference>
<keyword evidence="8" id="KW-1185">Reference proteome</keyword>
<dbReference type="EMBL" id="CP000112">
    <property type="protein sequence ID" value="ABB39528.1"/>
    <property type="molecule type" value="Genomic_DNA"/>
</dbReference>
<dbReference type="Gene3D" id="3.30.70.2130">
    <property type="entry name" value="Metalloenzyme domain"/>
    <property type="match status" value="1"/>
</dbReference>
<evidence type="ECO:0000256" key="4">
    <source>
        <dbReference type="ARBA" id="ARBA00005524"/>
    </source>
</evidence>
<comment type="similarity">
    <text evidence="4">Belongs to the BPG-independent phosphoglycerate mutase family. A-PGAM subfamily.</text>
</comment>
<dbReference type="SUPFAM" id="SSF53649">
    <property type="entry name" value="Alkaline phosphatase-like"/>
    <property type="match status" value="1"/>
</dbReference>
<evidence type="ECO:0000313" key="7">
    <source>
        <dbReference type="EMBL" id="ABB39528.1"/>
    </source>
</evidence>